<feature type="domain" description="Porin" evidence="10">
    <location>
        <begin position="14"/>
        <end position="342"/>
    </location>
</feature>
<evidence type="ECO:0000256" key="6">
    <source>
        <dbReference type="ARBA" id="ARBA00023065"/>
    </source>
</evidence>
<protein>
    <submittedName>
        <fullName evidence="11">Porin</fullName>
    </submittedName>
</protein>
<name>A0ABV8P1S2_9BURK</name>
<evidence type="ECO:0000313" key="12">
    <source>
        <dbReference type="Proteomes" id="UP001595848"/>
    </source>
</evidence>
<evidence type="ECO:0000256" key="5">
    <source>
        <dbReference type="ARBA" id="ARBA00022729"/>
    </source>
</evidence>
<feature type="chain" id="PRO_5045534632" evidence="9">
    <location>
        <begin position="24"/>
        <end position="366"/>
    </location>
</feature>
<dbReference type="CDD" id="cd00342">
    <property type="entry name" value="gram_neg_porins"/>
    <property type="match status" value="1"/>
</dbReference>
<accession>A0ABV8P1S2</accession>
<proteinExistence type="predicted"/>
<dbReference type="PANTHER" id="PTHR34501:SF9">
    <property type="entry name" value="MAJOR OUTER MEMBRANE PROTEIN P.IA"/>
    <property type="match status" value="1"/>
</dbReference>
<gene>
    <name evidence="11" type="ORF">ACFOY1_14265</name>
</gene>
<evidence type="ECO:0000259" key="10">
    <source>
        <dbReference type="Pfam" id="PF13609"/>
    </source>
</evidence>
<dbReference type="Proteomes" id="UP001595848">
    <property type="component" value="Unassembled WGS sequence"/>
</dbReference>
<evidence type="ECO:0000256" key="9">
    <source>
        <dbReference type="SAM" id="SignalP"/>
    </source>
</evidence>
<comment type="subcellular location">
    <subcellularLocation>
        <location evidence="1">Cell outer membrane</location>
        <topology evidence="1">Multi-pass membrane protein</topology>
    </subcellularLocation>
</comment>
<keyword evidence="4" id="KW-0812">Transmembrane</keyword>
<evidence type="ECO:0000256" key="4">
    <source>
        <dbReference type="ARBA" id="ARBA00022692"/>
    </source>
</evidence>
<sequence>MEQKWLKLALAGGAFAMSAMAYAETSVTLYGVVDEGISYTQVRGGSGKRSRFGLSNGLASGSLWGLKGTEDLGDGLQATFQLESGFDARTGYSQQDDRLFGRQATVGLRSDSWGRIDLGRQTNIASKYFANVASPFGYNYGQASVGTAFSSANELRYDNMVMYQTPNFSGFQAGIGYSFNASGSQEFRHSGDGEPNTRALTAGVRYDNGPLGAALVYDQFKTADNGPVIGEHGINVRSLDLALSYDFDVVKLYAAYGQTRNGWFSGPNIGDSVPSNMWARSGLRVNSYTVGASVPVTSNGKLMASWTMADPNDDSYTQHVYSLGYDYSLSKRTDLYAMASYAHHVLFQPEGSMKAATAGVGIRHQF</sequence>
<dbReference type="InterPro" id="IPR033900">
    <property type="entry name" value="Gram_neg_porin_domain"/>
</dbReference>
<keyword evidence="2" id="KW-0813">Transport</keyword>
<evidence type="ECO:0000256" key="7">
    <source>
        <dbReference type="ARBA" id="ARBA00023114"/>
    </source>
</evidence>
<evidence type="ECO:0000256" key="8">
    <source>
        <dbReference type="ARBA" id="ARBA00023237"/>
    </source>
</evidence>
<organism evidence="11 12">
    <name type="scientific">Candidimonas humi</name>
    <dbReference type="NCBI Taxonomy" id="683355"/>
    <lineage>
        <taxon>Bacteria</taxon>
        <taxon>Pseudomonadati</taxon>
        <taxon>Pseudomonadota</taxon>
        <taxon>Betaproteobacteria</taxon>
        <taxon>Burkholderiales</taxon>
        <taxon>Alcaligenaceae</taxon>
        <taxon>Candidimonas</taxon>
    </lineage>
</organism>
<keyword evidence="3" id="KW-0472">Membrane</keyword>
<keyword evidence="8" id="KW-0998">Cell outer membrane</keyword>
<keyword evidence="6" id="KW-0406">Ion transport</keyword>
<keyword evidence="12" id="KW-1185">Reference proteome</keyword>
<keyword evidence="7" id="KW-0626">Porin</keyword>
<dbReference type="EMBL" id="JBHSBV010000005">
    <property type="protein sequence ID" value="MFC4202120.1"/>
    <property type="molecule type" value="Genomic_DNA"/>
</dbReference>
<evidence type="ECO:0000256" key="1">
    <source>
        <dbReference type="ARBA" id="ARBA00004571"/>
    </source>
</evidence>
<feature type="signal peptide" evidence="9">
    <location>
        <begin position="1"/>
        <end position="23"/>
    </location>
</feature>
<dbReference type="PANTHER" id="PTHR34501">
    <property type="entry name" value="PROTEIN YDDL-RELATED"/>
    <property type="match status" value="1"/>
</dbReference>
<evidence type="ECO:0000256" key="2">
    <source>
        <dbReference type="ARBA" id="ARBA00022448"/>
    </source>
</evidence>
<comment type="caution">
    <text evidence="11">The sequence shown here is derived from an EMBL/GenBank/DDBJ whole genome shotgun (WGS) entry which is preliminary data.</text>
</comment>
<evidence type="ECO:0000313" key="11">
    <source>
        <dbReference type="EMBL" id="MFC4202120.1"/>
    </source>
</evidence>
<reference evidence="12" key="1">
    <citation type="journal article" date="2019" name="Int. J. Syst. Evol. Microbiol.">
        <title>The Global Catalogue of Microorganisms (GCM) 10K type strain sequencing project: providing services to taxonomists for standard genome sequencing and annotation.</title>
        <authorList>
            <consortium name="The Broad Institute Genomics Platform"/>
            <consortium name="The Broad Institute Genome Sequencing Center for Infectious Disease"/>
            <person name="Wu L."/>
            <person name="Ma J."/>
        </authorList>
    </citation>
    <scope>NUCLEOTIDE SEQUENCE [LARGE SCALE GENOMIC DNA]</scope>
    <source>
        <strain evidence="12">LMG 24813</strain>
    </source>
</reference>
<keyword evidence="5 9" id="KW-0732">Signal</keyword>
<dbReference type="Pfam" id="PF13609">
    <property type="entry name" value="Porin_4"/>
    <property type="match status" value="1"/>
</dbReference>
<evidence type="ECO:0000256" key="3">
    <source>
        <dbReference type="ARBA" id="ARBA00022452"/>
    </source>
</evidence>
<dbReference type="RefSeq" id="WP_217966317.1">
    <property type="nucleotide sequence ID" value="NZ_JAHTBN010000012.1"/>
</dbReference>
<dbReference type="InterPro" id="IPR050298">
    <property type="entry name" value="Gram-neg_bact_OMP"/>
</dbReference>
<keyword evidence="3" id="KW-1134">Transmembrane beta strand</keyword>